<keyword evidence="2" id="KW-0732">Signal</keyword>
<dbReference type="PaxDb" id="2903-EOD19664"/>
<dbReference type="EnsemblProtists" id="EOD19664">
    <property type="protein sequence ID" value="EOD19664"/>
    <property type="gene ID" value="EMIHUDRAFT_242769"/>
</dbReference>
<dbReference type="AlphaFoldDB" id="A0A0D3J829"/>
<dbReference type="KEGG" id="ehx:EMIHUDRAFT_242769"/>
<dbReference type="Proteomes" id="UP000013827">
    <property type="component" value="Unassembled WGS sequence"/>
</dbReference>
<protein>
    <submittedName>
        <fullName evidence="3">Uncharacterized protein</fullName>
    </submittedName>
</protein>
<accession>A0A0D3J829</accession>
<feature type="coiled-coil region" evidence="1">
    <location>
        <begin position="67"/>
        <end position="157"/>
    </location>
</feature>
<reference evidence="3" key="2">
    <citation type="submission" date="2024-10" db="UniProtKB">
        <authorList>
            <consortium name="EnsemblProtists"/>
        </authorList>
    </citation>
    <scope>IDENTIFICATION</scope>
</reference>
<evidence type="ECO:0000313" key="4">
    <source>
        <dbReference type="Proteomes" id="UP000013827"/>
    </source>
</evidence>
<evidence type="ECO:0000256" key="2">
    <source>
        <dbReference type="SAM" id="SignalP"/>
    </source>
</evidence>
<evidence type="ECO:0000256" key="1">
    <source>
        <dbReference type="SAM" id="Coils"/>
    </source>
</evidence>
<feature type="signal peptide" evidence="2">
    <location>
        <begin position="1"/>
        <end position="21"/>
    </location>
</feature>
<name>A0A0D3J829_EMIH1</name>
<keyword evidence="4" id="KW-1185">Reference proteome</keyword>
<feature type="chain" id="PRO_5044291354" evidence="2">
    <location>
        <begin position="22"/>
        <end position="171"/>
    </location>
</feature>
<proteinExistence type="predicted"/>
<dbReference type="HOGENOM" id="CLU_1646896_0_0_1"/>
<organism evidence="3 4">
    <name type="scientific">Emiliania huxleyi (strain CCMP1516)</name>
    <dbReference type="NCBI Taxonomy" id="280463"/>
    <lineage>
        <taxon>Eukaryota</taxon>
        <taxon>Haptista</taxon>
        <taxon>Haptophyta</taxon>
        <taxon>Prymnesiophyceae</taxon>
        <taxon>Isochrysidales</taxon>
        <taxon>Noelaerhabdaceae</taxon>
        <taxon>Emiliania</taxon>
    </lineage>
</organism>
<dbReference type="RefSeq" id="XP_005772093.1">
    <property type="nucleotide sequence ID" value="XM_005772036.1"/>
</dbReference>
<reference evidence="4" key="1">
    <citation type="journal article" date="2013" name="Nature">
        <title>Pan genome of the phytoplankton Emiliania underpins its global distribution.</title>
        <authorList>
            <person name="Read B.A."/>
            <person name="Kegel J."/>
            <person name="Klute M.J."/>
            <person name="Kuo A."/>
            <person name="Lefebvre S.C."/>
            <person name="Maumus F."/>
            <person name="Mayer C."/>
            <person name="Miller J."/>
            <person name="Monier A."/>
            <person name="Salamov A."/>
            <person name="Young J."/>
            <person name="Aguilar M."/>
            <person name="Claverie J.M."/>
            <person name="Frickenhaus S."/>
            <person name="Gonzalez K."/>
            <person name="Herman E.K."/>
            <person name="Lin Y.C."/>
            <person name="Napier J."/>
            <person name="Ogata H."/>
            <person name="Sarno A.F."/>
            <person name="Shmutz J."/>
            <person name="Schroeder D."/>
            <person name="de Vargas C."/>
            <person name="Verret F."/>
            <person name="von Dassow P."/>
            <person name="Valentin K."/>
            <person name="Van de Peer Y."/>
            <person name="Wheeler G."/>
            <person name="Dacks J.B."/>
            <person name="Delwiche C.F."/>
            <person name="Dyhrman S.T."/>
            <person name="Glockner G."/>
            <person name="John U."/>
            <person name="Richards T."/>
            <person name="Worden A.Z."/>
            <person name="Zhang X."/>
            <person name="Grigoriev I.V."/>
            <person name="Allen A.E."/>
            <person name="Bidle K."/>
            <person name="Borodovsky M."/>
            <person name="Bowler C."/>
            <person name="Brownlee C."/>
            <person name="Cock J.M."/>
            <person name="Elias M."/>
            <person name="Gladyshev V.N."/>
            <person name="Groth M."/>
            <person name="Guda C."/>
            <person name="Hadaegh A."/>
            <person name="Iglesias-Rodriguez M.D."/>
            <person name="Jenkins J."/>
            <person name="Jones B.M."/>
            <person name="Lawson T."/>
            <person name="Leese F."/>
            <person name="Lindquist E."/>
            <person name="Lobanov A."/>
            <person name="Lomsadze A."/>
            <person name="Malik S.B."/>
            <person name="Marsh M.E."/>
            <person name="Mackinder L."/>
            <person name="Mock T."/>
            <person name="Mueller-Roeber B."/>
            <person name="Pagarete A."/>
            <person name="Parker M."/>
            <person name="Probert I."/>
            <person name="Quesneville H."/>
            <person name="Raines C."/>
            <person name="Rensing S.A."/>
            <person name="Riano-Pachon D.M."/>
            <person name="Richier S."/>
            <person name="Rokitta S."/>
            <person name="Shiraiwa Y."/>
            <person name="Soanes D.M."/>
            <person name="van der Giezen M."/>
            <person name="Wahlund T.M."/>
            <person name="Williams B."/>
            <person name="Wilson W."/>
            <person name="Wolfe G."/>
            <person name="Wurch L.L."/>
        </authorList>
    </citation>
    <scope>NUCLEOTIDE SEQUENCE</scope>
</reference>
<keyword evidence="1" id="KW-0175">Coiled coil</keyword>
<evidence type="ECO:0000313" key="3">
    <source>
        <dbReference type="EnsemblProtists" id="EOD19664"/>
    </source>
</evidence>
<dbReference type="GeneID" id="17265207"/>
<sequence>MAPAVLLLAPMLSAHSRPAATAVTRRAVLATSAAVSPLLAWHLSASAADTASVASTLRAAGRESKIDERKERELLDEMRKIKRAEEMEAAELRRLSAAQENRLALATNVESPERLAEEMSEDRKALEADEREIAFIREEYKEGMAKLRKERSEVLRRRPTSAIDRLRLKQD</sequence>